<name>A0A9D1K1D5_9FIRM</name>
<dbReference type="GO" id="GO:0042806">
    <property type="term" value="F:fucose binding"/>
    <property type="evidence" value="ECO:0007669"/>
    <property type="project" value="TreeGrafter"/>
</dbReference>
<proteinExistence type="predicted"/>
<evidence type="ECO:0000256" key="1">
    <source>
        <dbReference type="ARBA" id="ARBA00000223"/>
    </source>
</evidence>
<evidence type="ECO:0000313" key="5">
    <source>
        <dbReference type="Proteomes" id="UP000824141"/>
    </source>
</evidence>
<comment type="catalytic activity">
    <reaction evidence="3">
        <text>alpha-L-fucose = beta-L-fucose</text>
        <dbReference type="Rhea" id="RHEA:25580"/>
        <dbReference type="ChEBI" id="CHEBI:42548"/>
        <dbReference type="ChEBI" id="CHEBI:42589"/>
        <dbReference type="EC" id="5.1.3.29"/>
    </reaction>
</comment>
<dbReference type="GO" id="GO:0006004">
    <property type="term" value="P:fucose metabolic process"/>
    <property type="evidence" value="ECO:0007669"/>
    <property type="project" value="TreeGrafter"/>
</dbReference>
<evidence type="ECO:0000256" key="3">
    <source>
        <dbReference type="ARBA" id="ARBA00036324"/>
    </source>
</evidence>
<dbReference type="GO" id="GO:0062193">
    <property type="term" value="F:D-ribose pyranase activity"/>
    <property type="evidence" value="ECO:0007669"/>
    <property type="project" value="UniProtKB-EC"/>
</dbReference>
<dbReference type="InterPro" id="IPR023750">
    <property type="entry name" value="RbsD-like_sf"/>
</dbReference>
<keyword evidence="2 4" id="KW-0413">Isomerase</keyword>
<evidence type="ECO:0000313" key="4">
    <source>
        <dbReference type="EMBL" id="HIS78261.1"/>
    </source>
</evidence>
<dbReference type="PANTHER" id="PTHR31690:SF4">
    <property type="entry name" value="FUCOSE MUTAROTASE"/>
    <property type="match status" value="1"/>
</dbReference>
<dbReference type="InterPro" id="IPR007721">
    <property type="entry name" value="RbsD_FucU"/>
</dbReference>
<dbReference type="AlphaFoldDB" id="A0A9D1K1D5"/>
<protein>
    <submittedName>
        <fullName evidence="4">L-fucose mutarotase</fullName>
        <ecNumber evidence="4">5.1.3.29</ecNumber>
    </submittedName>
</protein>
<dbReference type="Pfam" id="PF05025">
    <property type="entry name" value="RbsD_FucU"/>
    <property type="match status" value="1"/>
</dbReference>
<comment type="catalytic activity">
    <reaction evidence="1">
        <text>beta-D-ribopyranose = beta-D-ribofuranose</text>
        <dbReference type="Rhea" id="RHEA:25432"/>
        <dbReference type="ChEBI" id="CHEBI:27476"/>
        <dbReference type="ChEBI" id="CHEBI:47002"/>
        <dbReference type="EC" id="5.4.99.62"/>
    </reaction>
</comment>
<dbReference type="EMBL" id="DVJM01000046">
    <property type="protein sequence ID" value="HIS78261.1"/>
    <property type="molecule type" value="Genomic_DNA"/>
</dbReference>
<gene>
    <name evidence="4" type="primary">fucU</name>
    <name evidence="4" type="ORF">IAD03_02710</name>
</gene>
<comment type="caution">
    <text evidence="4">The sequence shown here is derived from an EMBL/GenBank/DDBJ whole genome shotgun (WGS) entry which is preliminary data.</text>
</comment>
<sequence>MLKNIPKILSPQLLKVLCEMGHGDEIVLADGNFPSESVGKNAVVVRADGLPLPELLDAVLTLLPLDSYVEKPAALMAVTPGDPCKPDIWDEYREILKKHGENPQNIEMTERFAFYERARNAYAVVATGEERIYANILLKKGVVK</sequence>
<dbReference type="EC" id="5.1.3.29" evidence="4"/>
<dbReference type="InterPro" id="IPR050443">
    <property type="entry name" value="RbsD/FucU_mutarotase"/>
</dbReference>
<dbReference type="NCBIfam" id="NF011949">
    <property type="entry name" value="PRK15420.1"/>
    <property type="match status" value="1"/>
</dbReference>
<organism evidence="4 5">
    <name type="scientific">Candidatus Caccousia stercoris</name>
    <dbReference type="NCBI Taxonomy" id="2840723"/>
    <lineage>
        <taxon>Bacteria</taxon>
        <taxon>Bacillati</taxon>
        <taxon>Bacillota</taxon>
        <taxon>Clostridia</taxon>
        <taxon>Eubacteriales</taxon>
        <taxon>Oscillospiraceae</taxon>
        <taxon>Oscillospiraceae incertae sedis</taxon>
        <taxon>Candidatus Caccousia</taxon>
    </lineage>
</organism>
<dbReference type="PANTHER" id="PTHR31690">
    <property type="entry name" value="FUCOSE MUTAROTASE"/>
    <property type="match status" value="1"/>
</dbReference>
<accession>A0A9D1K1D5</accession>
<evidence type="ECO:0000256" key="2">
    <source>
        <dbReference type="ARBA" id="ARBA00023235"/>
    </source>
</evidence>
<dbReference type="SUPFAM" id="SSF102546">
    <property type="entry name" value="RbsD-like"/>
    <property type="match status" value="1"/>
</dbReference>
<dbReference type="Gene3D" id="3.40.1650.10">
    <property type="entry name" value="RbsD-like domain"/>
    <property type="match status" value="1"/>
</dbReference>
<dbReference type="GO" id="GO:0036373">
    <property type="term" value="F:L-fucose mutarotase activity"/>
    <property type="evidence" value="ECO:0007669"/>
    <property type="project" value="UniProtKB-EC"/>
</dbReference>
<reference evidence="4" key="1">
    <citation type="submission" date="2020-10" db="EMBL/GenBank/DDBJ databases">
        <authorList>
            <person name="Gilroy R."/>
        </authorList>
    </citation>
    <scope>NUCLEOTIDE SEQUENCE</scope>
    <source>
        <strain evidence="4">6086</strain>
    </source>
</reference>
<dbReference type="Proteomes" id="UP000824141">
    <property type="component" value="Unassembled WGS sequence"/>
</dbReference>
<reference evidence="4" key="2">
    <citation type="journal article" date="2021" name="PeerJ">
        <title>Extensive microbial diversity within the chicken gut microbiome revealed by metagenomics and culture.</title>
        <authorList>
            <person name="Gilroy R."/>
            <person name="Ravi A."/>
            <person name="Getino M."/>
            <person name="Pursley I."/>
            <person name="Horton D.L."/>
            <person name="Alikhan N.F."/>
            <person name="Baker D."/>
            <person name="Gharbi K."/>
            <person name="Hall N."/>
            <person name="Watson M."/>
            <person name="Adriaenssens E.M."/>
            <person name="Foster-Nyarko E."/>
            <person name="Jarju S."/>
            <person name="Secka A."/>
            <person name="Antonio M."/>
            <person name="Oren A."/>
            <person name="Chaudhuri R.R."/>
            <person name="La Ragione R."/>
            <person name="Hildebrand F."/>
            <person name="Pallen M.J."/>
        </authorList>
    </citation>
    <scope>NUCLEOTIDE SEQUENCE</scope>
    <source>
        <strain evidence="4">6086</strain>
    </source>
</reference>